<dbReference type="InterPro" id="IPR010559">
    <property type="entry name" value="Sig_transdc_His_kin_internal"/>
</dbReference>
<dbReference type="RefSeq" id="WP_009578776.1">
    <property type="nucleotide sequence ID" value="NZ_AMZN01000015.1"/>
</dbReference>
<comment type="caution">
    <text evidence="3">The sequence shown here is derived from an EMBL/GenBank/DDBJ whole genome shotgun (WGS) entry which is preliminary data.</text>
</comment>
<dbReference type="SUPFAM" id="SSF55874">
    <property type="entry name" value="ATPase domain of HSP90 chaperone/DNA topoisomerase II/histidine kinase"/>
    <property type="match status" value="1"/>
</dbReference>
<dbReference type="Pfam" id="PF06580">
    <property type="entry name" value="His_kinase"/>
    <property type="match status" value="1"/>
</dbReference>
<keyword evidence="1" id="KW-1133">Transmembrane helix</keyword>
<dbReference type="GO" id="GO:0000155">
    <property type="term" value="F:phosphorelay sensor kinase activity"/>
    <property type="evidence" value="ECO:0007669"/>
    <property type="project" value="InterPro"/>
</dbReference>
<dbReference type="Gene3D" id="2.60.40.10">
    <property type="entry name" value="Immunoglobulins"/>
    <property type="match status" value="1"/>
</dbReference>
<evidence type="ECO:0000313" key="4">
    <source>
        <dbReference type="Proteomes" id="UP000011135"/>
    </source>
</evidence>
<evidence type="ECO:0000259" key="2">
    <source>
        <dbReference type="Pfam" id="PF06580"/>
    </source>
</evidence>
<keyword evidence="3" id="KW-0808">Transferase</keyword>
<keyword evidence="1" id="KW-0472">Membrane</keyword>
<dbReference type="SUPFAM" id="SSF63829">
    <property type="entry name" value="Calcium-dependent phosphotriesterase"/>
    <property type="match status" value="1"/>
</dbReference>
<evidence type="ECO:0000313" key="3">
    <source>
        <dbReference type="EMBL" id="ELR72725.1"/>
    </source>
</evidence>
<feature type="transmembrane region" description="Helical" evidence="1">
    <location>
        <begin position="733"/>
        <end position="754"/>
    </location>
</feature>
<dbReference type="Gene3D" id="3.30.565.10">
    <property type="entry name" value="Histidine kinase-like ATPase, C-terminal domain"/>
    <property type="match status" value="1"/>
</dbReference>
<dbReference type="Proteomes" id="UP000011135">
    <property type="component" value="Unassembled WGS sequence"/>
</dbReference>
<reference evidence="3 4" key="1">
    <citation type="submission" date="2012-12" db="EMBL/GenBank/DDBJ databases">
        <title>Genome assembly of Fulvivirga imtechensis AK7.</title>
        <authorList>
            <person name="Nupur N."/>
            <person name="Khatri I."/>
            <person name="Kumar R."/>
            <person name="Subramanian S."/>
            <person name="Pinnaka A."/>
        </authorList>
    </citation>
    <scope>NUCLEOTIDE SEQUENCE [LARGE SCALE GENOMIC DNA]</scope>
    <source>
        <strain evidence="3 4">AK7</strain>
    </source>
</reference>
<dbReference type="PANTHER" id="PTHR34220">
    <property type="entry name" value="SENSOR HISTIDINE KINASE YPDA"/>
    <property type="match status" value="1"/>
</dbReference>
<dbReference type="eggNOG" id="COG3292">
    <property type="taxonomic scope" value="Bacteria"/>
</dbReference>
<dbReference type="STRING" id="1237149.C900_01104"/>
<dbReference type="InterPro" id="IPR015943">
    <property type="entry name" value="WD40/YVTN_repeat-like_dom_sf"/>
</dbReference>
<dbReference type="OrthoDB" id="9809670at2"/>
<dbReference type="eggNOG" id="COG2972">
    <property type="taxonomic scope" value="Bacteria"/>
</dbReference>
<dbReference type="Gene3D" id="2.130.10.10">
    <property type="entry name" value="YVTN repeat-like/Quinoprotein amine dehydrogenase"/>
    <property type="match status" value="2"/>
</dbReference>
<feature type="domain" description="Signal transduction histidine kinase internal region" evidence="2">
    <location>
        <begin position="767"/>
        <end position="847"/>
    </location>
</feature>
<dbReference type="InterPro" id="IPR013783">
    <property type="entry name" value="Ig-like_fold"/>
</dbReference>
<accession>L8JVB7</accession>
<protein>
    <submittedName>
        <fullName evidence="3">Two-component sensor histidine kinase</fullName>
    </submittedName>
</protein>
<proteinExistence type="predicted"/>
<organism evidence="3 4">
    <name type="scientific">Fulvivirga imtechensis AK7</name>
    <dbReference type="NCBI Taxonomy" id="1237149"/>
    <lineage>
        <taxon>Bacteria</taxon>
        <taxon>Pseudomonadati</taxon>
        <taxon>Bacteroidota</taxon>
        <taxon>Cytophagia</taxon>
        <taxon>Cytophagales</taxon>
        <taxon>Fulvivirgaceae</taxon>
        <taxon>Fulvivirga</taxon>
    </lineage>
</organism>
<dbReference type="InterPro" id="IPR050640">
    <property type="entry name" value="Bact_2-comp_sensor_kinase"/>
</dbReference>
<sequence length="974" mass="111198">MIYLALRSLIPILLFPGFIAGAFAQQHAFRQFSVDEGLPSSEVYNIYQSDEGYIYFTTDRGISRYDGYKFRNYSLRDGLPGNTVFGGYKHSNQTIYFYTYEGDIFYPFDDQIKVISVGELKEQMSFRRVIQNLMIDEHGSVWIVITGHEKGFFEIDTLGHFKKDILLHPSSSIQMKYSGDGKYLCAYYEDADSTILHLSDGRALDITSIIKKENIDTADILSAIEKGQALYLVFKFGLMHLNTINHDYIYLPYQEELVKNMYIDTDNSLWIGHAQRGILRFPDADLSRSPERLLDGETVTAFYEDTEGGKWFSTLDNGVYYMPWNDLYYYNDIDGMCKTIAVNNNNEIWAGFTKGTIINYREGNSPNIYRLPFSDKRLGAIQSFCENKERLYAVCSNLVYDITDGVIQGSEFSDAYVRKLVNDGDNMWGLGNGFYLFKDDSISYSSELENSFGEWTTTLTRVSDSLCIVGSFSGLYAFDGSGVRPYHREKSPLFSQRISDIEFAGRNRIFSTIGNGLLIENDSAIIHVQKDSGGVLSNVCNAVFVENDSTFWVATNEGINTIFIRNDPDGTFSYEVKGVTREDGLRSNEVYDLLVKDDQVWAGTNLGLVRFGKDMYNYGKYTLPVILNYFKAGDQEKDISHLLELSSDHNSIELSYTALFFKNPDKIMYRYRLQPDREWSYTKNTRINLLNLAERRYDLQLEASIDNVHWFGLDNNISFIIYPPLWRSTGFQIGYFIVGGVLLWLVFYYQFSIFKKRAVLKRKAFEAEQKALRAQINPHFIFNSLNSINSFILNNDKLIASQYLAKFAGLMRQMLDNSAEVTIALRKEINALASYMAMEALRVENKFDFSITHDPGLDIDKCFISPMLIQPFVENAIWHGVMPLNSRKGFITVHFTQLSAKRILCVVDDNGVGRDGQDSSGKPRHRSHGISLIRNRLAIISEIRKADYHIEAVDKKCKDGSAAGTKIKLVLPAN</sequence>
<dbReference type="InterPro" id="IPR036890">
    <property type="entry name" value="HATPase_C_sf"/>
</dbReference>
<keyword evidence="1" id="KW-0812">Transmembrane</keyword>
<keyword evidence="4" id="KW-1185">Reference proteome</keyword>
<name>L8JVB7_9BACT</name>
<dbReference type="PANTHER" id="PTHR34220:SF7">
    <property type="entry name" value="SENSOR HISTIDINE KINASE YPDA"/>
    <property type="match status" value="1"/>
</dbReference>
<keyword evidence="3" id="KW-0418">Kinase</keyword>
<dbReference type="EMBL" id="AMZN01000015">
    <property type="protein sequence ID" value="ELR72725.1"/>
    <property type="molecule type" value="Genomic_DNA"/>
</dbReference>
<dbReference type="AlphaFoldDB" id="L8JVB7"/>
<evidence type="ECO:0000256" key="1">
    <source>
        <dbReference type="SAM" id="Phobius"/>
    </source>
</evidence>
<dbReference type="GO" id="GO:0016020">
    <property type="term" value="C:membrane"/>
    <property type="evidence" value="ECO:0007669"/>
    <property type="project" value="InterPro"/>
</dbReference>
<gene>
    <name evidence="3" type="ORF">C900_01104</name>
</gene>